<name>A0A090SXY9_9VIBR</name>
<protein>
    <submittedName>
        <fullName evidence="1">Uncharacterized protein</fullName>
    </submittedName>
</protein>
<accession>A0A090SXY9</accession>
<keyword evidence="2" id="KW-1185">Reference proteome</keyword>
<dbReference type="Proteomes" id="UP000029224">
    <property type="component" value="Unassembled WGS sequence"/>
</dbReference>
<gene>
    <name evidence="1" type="ORF">JCM19240_5958</name>
</gene>
<reference evidence="1 2" key="2">
    <citation type="submission" date="2014-09" db="EMBL/GenBank/DDBJ databases">
        <authorList>
            <consortium name="NBRP consortium"/>
            <person name="Sawabe T."/>
            <person name="Meirelles P."/>
            <person name="Nakanishi M."/>
            <person name="Sayaka M."/>
            <person name="Hattori M."/>
            <person name="Ohkuma M."/>
        </authorList>
    </citation>
    <scope>NUCLEOTIDE SEQUENCE [LARGE SCALE GENOMIC DNA]</scope>
    <source>
        <strain evidence="1 2">JCM 19240</strain>
    </source>
</reference>
<evidence type="ECO:0000313" key="2">
    <source>
        <dbReference type="Proteomes" id="UP000029224"/>
    </source>
</evidence>
<dbReference type="EMBL" id="BBMT01000002">
    <property type="protein sequence ID" value="GAL32526.1"/>
    <property type="molecule type" value="Genomic_DNA"/>
</dbReference>
<sequence length="43" mass="4980">MFCVLVFNVSMLETFLRAFANKSVVLAKTRFAHHYPRGTQYGQ</sequence>
<organism evidence="1 2">
    <name type="scientific">Vibrio maritimus</name>
    <dbReference type="NCBI Taxonomy" id="990268"/>
    <lineage>
        <taxon>Bacteria</taxon>
        <taxon>Pseudomonadati</taxon>
        <taxon>Pseudomonadota</taxon>
        <taxon>Gammaproteobacteria</taxon>
        <taxon>Vibrionales</taxon>
        <taxon>Vibrionaceae</taxon>
        <taxon>Vibrio</taxon>
    </lineage>
</organism>
<dbReference type="AlphaFoldDB" id="A0A090SXY9"/>
<comment type="caution">
    <text evidence="1">The sequence shown here is derived from an EMBL/GenBank/DDBJ whole genome shotgun (WGS) entry which is preliminary data.</text>
</comment>
<evidence type="ECO:0000313" key="1">
    <source>
        <dbReference type="EMBL" id="GAL32526.1"/>
    </source>
</evidence>
<proteinExistence type="predicted"/>
<reference evidence="1 2" key="1">
    <citation type="submission" date="2014-09" db="EMBL/GenBank/DDBJ databases">
        <title>Vibrio maritimus JCM 19240. (C210) whole genome shotgun sequence.</title>
        <authorList>
            <person name="Sawabe T."/>
            <person name="Meirelles P."/>
            <person name="Nakanishi M."/>
            <person name="Sayaka M."/>
            <person name="Hattori M."/>
            <person name="Ohkuma M."/>
        </authorList>
    </citation>
    <scope>NUCLEOTIDE SEQUENCE [LARGE SCALE GENOMIC DNA]</scope>
    <source>
        <strain evidence="1 2">JCM 19240</strain>
    </source>
</reference>